<dbReference type="Proteomes" id="UP000011134">
    <property type="component" value="Unassembled WGS sequence"/>
</dbReference>
<dbReference type="AlphaFoldDB" id="L8JKJ7"/>
<dbReference type="OrthoDB" id="5817161at2"/>
<sequence>MSKKLRPSWLTCERCESVQIEVTTERGNDEWLYSGDQAKCLDCGATGMIEADGENAWFEVDEEQKDVQLH</sequence>
<proteinExistence type="predicted"/>
<dbReference type="EMBL" id="AMZO01000001">
    <property type="protein sequence ID" value="ELR67957.1"/>
    <property type="molecule type" value="Genomic_DNA"/>
</dbReference>
<name>L8JKJ7_9GAMM</name>
<comment type="caution">
    <text evidence="1">The sequence shown here is derived from an EMBL/GenBank/DDBJ whole genome shotgun (WGS) entry which is preliminary data.</text>
</comment>
<gene>
    <name evidence="1" type="ORF">C942_00265</name>
</gene>
<keyword evidence="2" id="KW-1185">Reference proteome</keyword>
<accession>L8JKJ7</accession>
<protein>
    <submittedName>
        <fullName evidence="1">Uncharacterized protein</fullName>
    </submittedName>
</protein>
<organism evidence="1 2">
    <name type="scientific">Photobacterium marinum</name>
    <dbReference type="NCBI Taxonomy" id="1056511"/>
    <lineage>
        <taxon>Bacteria</taxon>
        <taxon>Pseudomonadati</taxon>
        <taxon>Pseudomonadota</taxon>
        <taxon>Gammaproteobacteria</taxon>
        <taxon>Vibrionales</taxon>
        <taxon>Vibrionaceae</taxon>
        <taxon>Photobacterium</taxon>
    </lineage>
</organism>
<reference evidence="1 2" key="1">
    <citation type="submission" date="2012-12" db="EMBL/GenBank/DDBJ databases">
        <title>Genome Assembly of Photobacterium sp. AK15.</title>
        <authorList>
            <person name="Khatri I."/>
            <person name="Vaidya B."/>
            <person name="Srinivas T.N.R."/>
            <person name="Subramanian S."/>
            <person name="Pinnaka A."/>
        </authorList>
    </citation>
    <scope>NUCLEOTIDE SEQUENCE [LARGE SCALE GENOMIC DNA]</scope>
    <source>
        <strain evidence="1 2">AK15</strain>
    </source>
</reference>
<evidence type="ECO:0000313" key="2">
    <source>
        <dbReference type="Proteomes" id="UP000011134"/>
    </source>
</evidence>
<evidence type="ECO:0000313" key="1">
    <source>
        <dbReference type="EMBL" id="ELR67957.1"/>
    </source>
</evidence>
<dbReference type="RefSeq" id="WP_007461569.1">
    <property type="nucleotide sequence ID" value="NZ_AMZO01000001.1"/>
</dbReference>